<dbReference type="AlphaFoldDB" id="A0ABD5P481"/>
<gene>
    <name evidence="2" type="ORF">ACFOZ7_19045</name>
</gene>
<evidence type="ECO:0000259" key="1">
    <source>
        <dbReference type="Pfam" id="PF24035"/>
    </source>
</evidence>
<evidence type="ECO:0000313" key="3">
    <source>
        <dbReference type="Proteomes" id="UP001595821"/>
    </source>
</evidence>
<dbReference type="GeneID" id="71852629"/>
<feature type="domain" description="DUF7344" evidence="1">
    <location>
        <begin position="23"/>
        <end position="97"/>
    </location>
</feature>
<dbReference type="EMBL" id="JBHSDJ010000129">
    <property type="protein sequence ID" value="MFC4248996.1"/>
    <property type="molecule type" value="Genomic_DNA"/>
</dbReference>
<sequence>MTIDTSNVEPASTDPSLPASTVFELLLDRHRRYVLYYLFETVGEVSLEELADRLARWDGKPTESRRECVRIELHHNHVPRLTDARVARYHPSRDTVELLPAARQLEPHLDLVADSDR</sequence>
<dbReference type="RefSeq" id="WP_246971842.1">
    <property type="nucleotide sequence ID" value="NZ_CP095397.1"/>
</dbReference>
<evidence type="ECO:0000313" key="2">
    <source>
        <dbReference type="EMBL" id="MFC4248996.1"/>
    </source>
</evidence>
<comment type="caution">
    <text evidence="2">The sequence shown here is derived from an EMBL/GenBank/DDBJ whole genome shotgun (WGS) entry which is preliminary data.</text>
</comment>
<accession>A0ABD5P481</accession>
<dbReference type="Pfam" id="PF24035">
    <property type="entry name" value="DUF7344"/>
    <property type="match status" value="1"/>
</dbReference>
<proteinExistence type="predicted"/>
<name>A0ABD5P481_9EURY</name>
<protein>
    <recommendedName>
        <fullName evidence="1">DUF7344 domain-containing protein</fullName>
    </recommendedName>
</protein>
<reference evidence="2 3" key="1">
    <citation type="journal article" date="2014" name="Int. J. Syst. Evol. Microbiol.">
        <title>Complete genome sequence of Corynebacterium casei LMG S-19264T (=DSM 44701T), isolated from a smear-ripened cheese.</title>
        <authorList>
            <consortium name="US DOE Joint Genome Institute (JGI-PGF)"/>
            <person name="Walter F."/>
            <person name="Albersmeier A."/>
            <person name="Kalinowski J."/>
            <person name="Ruckert C."/>
        </authorList>
    </citation>
    <scope>NUCLEOTIDE SEQUENCE [LARGE SCALE GENOMIC DNA]</scope>
    <source>
        <strain evidence="2 3">IBRC-M 10912</strain>
    </source>
</reference>
<organism evidence="2 3">
    <name type="scientific">Natribaculum luteum</name>
    <dbReference type="NCBI Taxonomy" id="1586232"/>
    <lineage>
        <taxon>Archaea</taxon>
        <taxon>Methanobacteriati</taxon>
        <taxon>Methanobacteriota</taxon>
        <taxon>Stenosarchaea group</taxon>
        <taxon>Halobacteria</taxon>
        <taxon>Halobacteriales</taxon>
        <taxon>Natrialbaceae</taxon>
        <taxon>Natribaculum</taxon>
    </lineage>
</organism>
<dbReference type="InterPro" id="IPR055768">
    <property type="entry name" value="DUF7344"/>
</dbReference>
<dbReference type="Proteomes" id="UP001595821">
    <property type="component" value="Unassembled WGS sequence"/>
</dbReference>